<dbReference type="Proteomes" id="UP000231259">
    <property type="component" value="Unassembled WGS sequence"/>
</dbReference>
<accession>A0A2G8R8F3</accession>
<gene>
    <name evidence="1" type="ORF">P775_22875</name>
</gene>
<evidence type="ECO:0000313" key="2">
    <source>
        <dbReference type="Proteomes" id="UP000231259"/>
    </source>
</evidence>
<name>A0A2G8R8F3_9RHOB</name>
<organism evidence="1 2">
    <name type="scientific">Puniceibacterium antarcticum</name>
    <dbReference type="NCBI Taxonomy" id="1206336"/>
    <lineage>
        <taxon>Bacteria</taxon>
        <taxon>Pseudomonadati</taxon>
        <taxon>Pseudomonadota</taxon>
        <taxon>Alphaproteobacteria</taxon>
        <taxon>Rhodobacterales</taxon>
        <taxon>Paracoccaceae</taxon>
        <taxon>Puniceibacterium</taxon>
    </lineage>
</organism>
<dbReference type="EMBL" id="AWWI01000153">
    <property type="protein sequence ID" value="PIL17836.1"/>
    <property type="molecule type" value="Genomic_DNA"/>
</dbReference>
<keyword evidence="2" id="KW-1185">Reference proteome</keyword>
<reference evidence="1 2" key="1">
    <citation type="submission" date="2013-09" db="EMBL/GenBank/DDBJ databases">
        <title>Genome sequencing of Phaeobacter antarcticus sp. nov. SM1211.</title>
        <authorList>
            <person name="Zhang X.-Y."/>
            <person name="Liu C."/>
            <person name="Chen X.-L."/>
            <person name="Xie B.-B."/>
            <person name="Qin Q.-L."/>
            <person name="Rong J.-C."/>
            <person name="Zhang Y.-Z."/>
        </authorList>
    </citation>
    <scope>NUCLEOTIDE SEQUENCE [LARGE SCALE GENOMIC DNA]</scope>
    <source>
        <strain evidence="1 2">SM1211</strain>
    </source>
</reference>
<protein>
    <submittedName>
        <fullName evidence="1">Uncharacterized protein</fullName>
    </submittedName>
</protein>
<sequence>MHTIYNNTEATLPTFYSAMLHDPRFDRVLTQHMRLFIS</sequence>
<evidence type="ECO:0000313" key="1">
    <source>
        <dbReference type="EMBL" id="PIL17836.1"/>
    </source>
</evidence>
<proteinExistence type="predicted"/>
<dbReference type="AlphaFoldDB" id="A0A2G8R8F3"/>
<comment type="caution">
    <text evidence="1">The sequence shown here is derived from an EMBL/GenBank/DDBJ whole genome shotgun (WGS) entry which is preliminary data.</text>
</comment>